<dbReference type="PANTHER" id="PTHR28620">
    <property type="entry name" value="CENTROMERE PROTEIN V"/>
    <property type="match status" value="1"/>
</dbReference>
<dbReference type="PANTHER" id="PTHR28620:SF1">
    <property type="entry name" value="CENP-V_GFA DOMAIN-CONTAINING PROTEIN"/>
    <property type="match status" value="1"/>
</dbReference>
<dbReference type="InterPro" id="IPR006913">
    <property type="entry name" value="CENP-V/GFA"/>
</dbReference>
<dbReference type="Proteomes" id="UP000267464">
    <property type="component" value="Unassembled WGS sequence"/>
</dbReference>
<dbReference type="InterPro" id="IPR052355">
    <property type="entry name" value="CENP-V-like"/>
</dbReference>
<accession>A0A3N7JZE9</accession>
<keyword evidence="2" id="KW-0479">Metal-binding</keyword>
<dbReference type="InterPro" id="IPR011057">
    <property type="entry name" value="Mss4-like_sf"/>
</dbReference>
<comment type="caution">
    <text evidence="5">The sequence shown here is derived from an EMBL/GenBank/DDBJ whole genome shotgun (WGS) entry which is preliminary data.</text>
</comment>
<dbReference type="Pfam" id="PF04828">
    <property type="entry name" value="GFA"/>
    <property type="match status" value="1"/>
</dbReference>
<evidence type="ECO:0000259" key="4">
    <source>
        <dbReference type="PROSITE" id="PS51891"/>
    </source>
</evidence>
<name>A0A3N7JZE9_9BURK</name>
<sequence>MNYQGSCHCGRTRFEVHGEIGPVIDCNCSHCSRKGVLWWFVPRQAMTLKTDEAELSTYFFNKHVIQHKFCPTCGCQPFGLGTDPAGNPTAAINARCLEGVEINKLKRMAYGGRSK</sequence>
<protein>
    <submittedName>
        <fullName evidence="5">GFA family protein</fullName>
    </submittedName>
</protein>
<evidence type="ECO:0000256" key="2">
    <source>
        <dbReference type="ARBA" id="ARBA00022723"/>
    </source>
</evidence>
<feature type="domain" description="CENP-V/GFA" evidence="4">
    <location>
        <begin position="3"/>
        <end position="115"/>
    </location>
</feature>
<gene>
    <name evidence="5" type="ORF">DZC73_12760</name>
</gene>
<dbReference type="OrthoDB" id="327703at2"/>
<evidence type="ECO:0000256" key="3">
    <source>
        <dbReference type="ARBA" id="ARBA00022833"/>
    </source>
</evidence>
<reference evidence="5 6" key="2">
    <citation type="submission" date="2018-12" db="EMBL/GenBank/DDBJ databases">
        <title>Rhizobacter gummiphilus sp. nov., a rubber-degrading bacterium isolated from the soil of a botanical garden in Japan.</title>
        <authorList>
            <person name="Shunsuke S.S."/>
        </authorList>
    </citation>
    <scope>NUCLEOTIDE SEQUENCE [LARGE SCALE GENOMIC DNA]</scope>
    <source>
        <strain evidence="5 6">S-16</strain>
    </source>
</reference>
<dbReference type="Gene3D" id="2.170.150.70">
    <property type="match status" value="1"/>
</dbReference>
<dbReference type="EMBL" id="QUSW01000003">
    <property type="protein sequence ID" value="RQP24185.1"/>
    <property type="molecule type" value="Genomic_DNA"/>
</dbReference>
<keyword evidence="6" id="KW-1185">Reference proteome</keyword>
<dbReference type="PROSITE" id="PS51891">
    <property type="entry name" value="CENP_V_GFA"/>
    <property type="match status" value="1"/>
</dbReference>
<dbReference type="RefSeq" id="WP_124540639.1">
    <property type="nucleotide sequence ID" value="NZ_QUSW01000003.1"/>
</dbReference>
<dbReference type="AlphaFoldDB" id="A0A3N7JZE9"/>
<proteinExistence type="inferred from homology"/>
<dbReference type="GO" id="GO:0046872">
    <property type="term" value="F:metal ion binding"/>
    <property type="evidence" value="ECO:0007669"/>
    <property type="project" value="UniProtKB-KW"/>
</dbReference>
<evidence type="ECO:0000313" key="5">
    <source>
        <dbReference type="EMBL" id="RQP24185.1"/>
    </source>
</evidence>
<evidence type="ECO:0000313" key="6">
    <source>
        <dbReference type="Proteomes" id="UP000267464"/>
    </source>
</evidence>
<dbReference type="SUPFAM" id="SSF51316">
    <property type="entry name" value="Mss4-like"/>
    <property type="match status" value="1"/>
</dbReference>
<comment type="similarity">
    <text evidence="1">Belongs to the Gfa family.</text>
</comment>
<reference evidence="5 6" key="1">
    <citation type="submission" date="2018-08" db="EMBL/GenBank/DDBJ databases">
        <authorList>
            <person name="Khan S.A."/>
            <person name="Jeon C.O."/>
            <person name="Chun B.H."/>
            <person name="Jeong S.E."/>
        </authorList>
    </citation>
    <scope>NUCLEOTIDE SEQUENCE [LARGE SCALE GENOMIC DNA]</scope>
    <source>
        <strain evidence="5 6">S-16</strain>
    </source>
</reference>
<dbReference type="GO" id="GO:0016846">
    <property type="term" value="F:carbon-sulfur lyase activity"/>
    <property type="evidence" value="ECO:0007669"/>
    <property type="project" value="InterPro"/>
</dbReference>
<organism evidence="5 6">
    <name type="scientific">Piscinibacter terrae</name>
    <dbReference type="NCBI Taxonomy" id="2496871"/>
    <lineage>
        <taxon>Bacteria</taxon>
        <taxon>Pseudomonadati</taxon>
        <taxon>Pseudomonadota</taxon>
        <taxon>Betaproteobacteria</taxon>
        <taxon>Burkholderiales</taxon>
        <taxon>Sphaerotilaceae</taxon>
        <taxon>Piscinibacter</taxon>
    </lineage>
</organism>
<evidence type="ECO:0000256" key="1">
    <source>
        <dbReference type="ARBA" id="ARBA00005495"/>
    </source>
</evidence>
<keyword evidence="3" id="KW-0862">Zinc</keyword>